<comment type="caution">
    <text evidence="1">The sequence shown here is derived from an EMBL/GenBank/DDBJ whole genome shotgun (WGS) entry which is preliminary data.</text>
</comment>
<proteinExistence type="predicted"/>
<gene>
    <name evidence="1" type="ORF">BSTOLATCC_MIC55854</name>
</gene>
<evidence type="ECO:0008006" key="3">
    <source>
        <dbReference type="Google" id="ProtNLM"/>
    </source>
</evidence>
<dbReference type="EMBL" id="CAJZBQ010000054">
    <property type="protein sequence ID" value="CAG9332408.1"/>
    <property type="molecule type" value="Genomic_DNA"/>
</dbReference>
<name>A0AAU9KGS0_9CILI</name>
<reference evidence="1" key="1">
    <citation type="submission" date="2021-09" db="EMBL/GenBank/DDBJ databases">
        <authorList>
            <consortium name="AG Swart"/>
            <person name="Singh M."/>
            <person name="Singh A."/>
            <person name="Seah K."/>
            <person name="Emmerich C."/>
        </authorList>
    </citation>
    <scope>NUCLEOTIDE SEQUENCE</scope>
    <source>
        <strain evidence="1">ATCC30299</strain>
    </source>
</reference>
<protein>
    <recommendedName>
        <fullName evidence="3">EF-hand domain-containing protein</fullName>
    </recommendedName>
</protein>
<accession>A0AAU9KGS0</accession>
<evidence type="ECO:0000313" key="2">
    <source>
        <dbReference type="Proteomes" id="UP001162131"/>
    </source>
</evidence>
<sequence length="278" mass="32698">MSMANIIPAADKVALGLIKYTRPMPIPKNRVMSEQMEEYYGIGSFHCPEHQKLAEKLLITTKAYSQSRSLAEKQQIAKAELELWLNYVKARTEVLPDYYKMQPKTQSSLLRHYTKNLFRREDSIACDRMLDFHSTFIEDYPFDVPIDMKSLHEMLHPHAYYLCSMPTGFTFAQLLQFYNLQSLASYERSLGEDILARQLSALNYWRFLDEDLSGILNKKGFQAIMKTLRFPILESLSEIQKEFSWTLKDLPNEFEGMSDENFFIRFQLIRKLFLDHNL</sequence>
<dbReference type="Proteomes" id="UP001162131">
    <property type="component" value="Unassembled WGS sequence"/>
</dbReference>
<keyword evidence="2" id="KW-1185">Reference proteome</keyword>
<dbReference type="AlphaFoldDB" id="A0AAU9KGS0"/>
<organism evidence="1 2">
    <name type="scientific">Blepharisma stoltei</name>
    <dbReference type="NCBI Taxonomy" id="1481888"/>
    <lineage>
        <taxon>Eukaryota</taxon>
        <taxon>Sar</taxon>
        <taxon>Alveolata</taxon>
        <taxon>Ciliophora</taxon>
        <taxon>Postciliodesmatophora</taxon>
        <taxon>Heterotrichea</taxon>
        <taxon>Heterotrichida</taxon>
        <taxon>Blepharismidae</taxon>
        <taxon>Blepharisma</taxon>
    </lineage>
</organism>
<evidence type="ECO:0000313" key="1">
    <source>
        <dbReference type="EMBL" id="CAG9332408.1"/>
    </source>
</evidence>